<dbReference type="Gene3D" id="3.40.250.10">
    <property type="entry name" value="Rhodanese-like domain"/>
    <property type="match status" value="2"/>
</dbReference>
<protein>
    <recommendedName>
        <fullName evidence="4">Rhodanese domain-containing protein</fullName>
    </recommendedName>
</protein>
<feature type="domain" description="Rhodanese" evidence="4">
    <location>
        <begin position="13"/>
        <end position="126"/>
    </location>
</feature>
<dbReference type="Pfam" id="PF00581">
    <property type="entry name" value="Rhodanese"/>
    <property type="match status" value="2"/>
</dbReference>
<evidence type="ECO:0000256" key="2">
    <source>
        <dbReference type="ARBA" id="ARBA00022737"/>
    </source>
</evidence>
<feature type="region of interest" description="Disordered" evidence="3">
    <location>
        <begin position="163"/>
        <end position="194"/>
    </location>
</feature>
<keyword evidence="6" id="KW-1185">Reference proteome</keyword>
<evidence type="ECO:0000256" key="3">
    <source>
        <dbReference type="SAM" id="MobiDB-lite"/>
    </source>
</evidence>
<evidence type="ECO:0000256" key="1">
    <source>
        <dbReference type="ARBA" id="ARBA00022679"/>
    </source>
</evidence>
<keyword evidence="2" id="KW-0677">Repeat</keyword>
<dbReference type="AlphaFoldDB" id="A0A0K1JLV2"/>
<accession>A0A0K1JLV2</accession>
<dbReference type="PROSITE" id="PS50206">
    <property type="entry name" value="RHODANESE_3"/>
    <property type="match status" value="2"/>
</dbReference>
<sequence length="278" mass="29911">MEPFVSWRWCEEHLGDAVLVDARWYWDRPGREAYEDGHVPGAVFVDLDGDLSSDPSDKAGRQPFPEPGAFAEAMGRAGIDGSRPVVAYDDAGGVIASRLVWMLRLLDLDAAVLSGGLAAYPGSLESGSVQPERADFRVRPWPAQQLLTTEDVARTGPQLIDARPANRYRGDDPEVDASLGRVPEADPRRGHIPGAINVPCRGHLDDDGAVKPPEHIRATFLAAGIDDASDVVSYCGAGVTACHNLLAMEYAGLGRGRLYPGSWSAWSRDLALPVETGE</sequence>
<keyword evidence="1" id="KW-0808">Transferase</keyword>
<dbReference type="SUPFAM" id="SSF52821">
    <property type="entry name" value="Rhodanese/Cell cycle control phosphatase"/>
    <property type="match status" value="2"/>
</dbReference>
<evidence type="ECO:0000259" key="4">
    <source>
        <dbReference type="PROSITE" id="PS50206"/>
    </source>
</evidence>
<dbReference type="PATRIC" id="fig|571913.6.peg.4192"/>
<dbReference type="PANTHER" id="PTHR11364">
    <property type="entry name" value="THIOSULFATE SULFERTANSFERASE"/>
    <property type="match status" value="1"/>
</dbReference>
<dbReference type="InterPro" id="IPR045078">
    <property type="entry name" value="TST/MPST-like"/>
</dbReference>
<reference evidence="5 6" key="1">
    <citation type="submission" date="2015-03" db="EMBL/GenBank/DDBJ databases">
        <title>Luteipulveratus halotolerans sp. nov., a novel actinobacterium (Dermacoccaceae) from Sarawak, Malaysia.</title>
        <authorList>
            <person name="Juboi H."/>
            <person name="Basik A."/>
            <person name="Shamsul S.S."/>
            <person name="Arnold P."/>
            <person name="Schmitt E.K."/>
            <person name="Sanglier J.-J."/>
            <person name="Yeo T."/>
        </authorList>
    </citation>
    <scope>NUCLEOTIDE SEQUENCE [LARGE SCALE GENOMIC DNA]</scope>
    <source>
        <strain evidence="5 6">MN07-A0370</strain>
    </source>
</reference>
<dbReference type="EMBL" id="CP011112">
    <property type="protein sequence ID" value="AKU17691.1"/>
    <property type="molecule type" value="Genomic_DNA"/>
</dbReference>
<dbReference type="PANTHER" id="PTHR11364:SF27">
    <property type="entry name" value="SULFURTRANSFERASE"/>
    <property type="match status" value="1"/>
</dbReference>
<dbReference type="GO" id="GO:0004792">
    <property type="term" value="F:thiosulfate-cyanide sulfurtransferase activity"/>
    <property type="evidence" value="ECO:0007669"/>
    <property type="project" value="InterPro"/>
</dbReference>
<dbReference type="Proteomes" id="UP000066480">
    <property type="component" value="Chromosome"/>
</dbReference>
<dbReference type="STRING" id="571913.VV02_20670"/>
<evidence type="ECO:0000313" key="5">
    <source>
        <dbReference type="EMBL" id="AKU17691.1"/>
    </source>
</evidence>
<dbReference type="PROSITE" id="PS00380">
    <property type="entry name" value="RHODANESE_1"/>
    <property type="match status" value="1"/>
</dbReference>
<evidence type="ECO:0000313" key="6">
    <source>
        <dbReference type="Proteomes" id="UP000066480"/>
    </source>
</evidence>
<dbReference type="InterPro" id="IPR001307">
    <property type="entry name" value="Thiosulphate_STrfase_CS"/>
</dbReference>
<organism evidence="5 6">
    <name type="scientific">Luteipulveratus mongoliensis</name>
    <dbReference type="NCBI Taxonomy" id="571913"/>
    <lineage>
        <taxon>Bacteria</taxon>
        <taxon>Bacillati</taxon>
        <taxon>Actinomycetota</taxon>
        <taxon>Actinomycetes</taxon>
        <taxon>Micrococcales</taxon>
        <taxon>Dermacoccaceae</taxon>
        <taxon>Luteipulveratus</taxon>
    </lineage>
</organism>
<gene>
    <name evidence="5" type="ORF">VV02_20670</name>
</gene>
<dbReference type="SMART" id="SM00450">
    <property type="entry name" value="RHOD"/>
    <property type="match status" value="2"/>
</dbReference>
<feature type="domain" description="Rhodanese" evidence="4">
    <location>
        <begin position="153"/>
        <end position="275"/>
    </location>
</feature>
<proteinExistence type="predicted"/>
<dbReference type="OrthoDB" id="9770030at2"/>
<dbReference type="InterPro" id="IPR036873">
    <property type="entry name" value="Rhodanese-like_dom_sf"/>
</dbReference>
<dbReference type="CDD" id="cd01448">
    <property type="entry name" value="TST_Repeat_1"/>
    <property type="match status" value="1"/>
</dbReference>
<dbReference type="InterPro" id="IPR001763">
    <property type="entry name" value="Rhodanese-like_dom"/>
</dbReference>
<dbReference type="KEGG" id="lmoi:VV02_20670"/>
<dbReference type="CDD" id="cd01449">
    <property type="entry name" value="TST_Repeat_2"/>
    <property type="match status" value="1"/>
</dbReference>
<name>A0A0K1JLV2_9MICO</name>